<evidence type="ECO:0000256" key="2">
    <source>
        <dbReference type="ARBA" id="ARBA00011233"/>
    </source>
</evidence>
<dbReference type="RefSeq" id="WP_169338956.1">
    <property type="nucleotide sequence ID" value="NZ_JABBZM010000001.1"/>
</dbReference>
<dbReference type="GO" id="GO:0009279">
    <property type="term" value="C:cell outer membrane"/>
    <property type="evidence" value="ECO:0007669"/>
    <property type="project" value="UniProtKB-SubCell"/>
</dbReference>
<evidence type="ECO:0000256" key="7">
    <source>
        <dbReference type="ARBA" id="ARBA00023065"/>
    </source>
</evidence>
<dbReference type="PANTHER" id="PTHR34501">
    <property type="entry name" value="PROTEIN YDDL-RELATED"/>
    <property type="match status" value="1"/>
</dbReference>
<evidence type="ECO:0000256" key="4">
    <source>
        <dbReference type="ARBA" id="ARBA00022452"/>
    </source>
</evidence>
<keyword evidence="7" id="KW-0406">Ion transport</keyword>
<dbReference type="SUPFAM" id="SSF56935">
    <property type="entry name" value="Porins"/>
    <property type="match status" value="1"/>
</dbReference>
<feature type="chain" id="PRO_5033001036" evidence="11">
    <location>
        <begin position="21"/>
        <end position="381"/>
    </location>
</feature>
<evidence type="ECO:0000256" key="8">
    <source>
        <dbReference type="ARBA" id="ARBA00023114"/>
    </source>
</evidence>
<comment type="subcellular location">
    <subcellularLocation>
        <location evidence="1">Cell outer membrane</location>
        <topology evidence="1">Multi-pass membrane protein</topology>
    </subcellularLocation>
</comment>
<evidence type="ECO:0000313" key="13">
    <source>
        <dbReference type="EMBL" id="NMV36472.1"/>
    </source>
</evidence>
<organism evidence="13 14">
    <name type="scientific">Ralstonia insidiosa</name>
    <dbReference type="NCBI Taxonomy" id="190721"/>
    <lineage>
        <taxon>Bacteria</taxon>
        <taxon>Pseudomonadati</taxon>
        <taxon>Pseudomonadota</taxon>
        <taxon>Betaproteobacteria</taxon>
        <taxon>Burkholderiales</taxon>
        <taxon>Burkholderiaceae</taxon>
        <taxon>Ralstonia</taxon>
    </lineage>
</organism>
<name>A0A848NMV4_9RALS</name>
<dbReference type="PRINTS" id="PR00184">
    <property type="entry name" value="NEISSPPORIN"/>
</dbReference>
<accession>A0A848NMV4</accession>
<keyword evidence="10" id="KW-0998">Cell outer membrane</keyword>
<evidence type="ECO:0000259" key="12">
    <source>
        <dbReference type="Pfam" id="PF13609"/>
    </source>
</evidence>
<keyword evidence="9" id="KW-0472">Membrane</keyword>
<dbReference type="InterPro" id="IPR002299">
    <property type="entry name" value="Porin_Neis"/>
</dbReference>
<keyword evidence="6 11" id="KW-0732">Signal</keyword>
<dbReference type="InterPro" id="IPR001702">
    <property type="entry name" value="Porin_Gram-ve"/>
</dbReference>
<evidence type="ECO:0000256" key="3">
    <source>
        <dbReference type="ARBA" id="ARBA00022448"/>
    </source>
</evidence>
<evidence type="ECO:0000256" key="11">
    <source>
        <dbReference type="SAM" id="SignalP"/>
    </source>
</evidence>
<dbReference type="GO" id="GO:0046930">
    <property type="term" value="C:pore complex"/>
    <property type="evidence" value="ECO:0007669"/>
    <property type="project" value="UniProtKB-KW"/>
</dbReference>
<evidence type="ECO:0000256" key="5">
    <source>
        <dbReference type="ARBA" id="ARBA00022692"/>
    </source>
</evidence>
<comment type="subunit">
    <text evidence="2">Homotrimer.</text>
</comment>
<dbReference type="EMBL" id="JABBZM010000001">
    <property type="protein sequence ID" value="NMV36472.1"/>
    <property type="molecule type" value="Genomic_DNA"/>
</dbReference>
<dbReference type="Pfam" id="PF13609">
    <property type="entry name" value="Porin_4"/>
    <property type="match status" value="1"/>
</dbReference>
<gene>
    <name evidence="13" type="ORF">HGR00_00940</name>
</gene>
<sequence length="381" mass="40140">MKRHVVALAVSTAWAGAAAAQSSVTLYGVIDQGINYTNNVGGHSLVEMASGHVQGSRWGLRGSEDLGGGTKAIFQLENGFSADTGRFGQGGRMFGRQAYVGLSDAQAGTLTLGRQYDSVVDFLAPTTANGNWAGWQFAHPFDNDNTDNSFRLDNAIKYASPDFGGFQFGGAYAFGESTSFSDNRVYSFGAKYTNGGLKLGAGYMFGSKVGSTPGGALATNDATYIASQMRVFGAGINYTTGPATVGFVYSNSNYRNPTGNSYVSAIAAPGVTVDAIKYHNFEVSGKYQITPAFFLGSQYVLSLLKYDASTGRATPRIHTVGLMADYAFSKRTDVYLQTSYQHVAGGKTGAAALDGAFVPTTAAPSSTSSQATVRLALRHKF</sequence>
<dbReference type="Proteomes" id="UP000575469">
    <property type="component" value="Unassembled WGS sequence"/>
</dbReference>
<evidence type="ECO:0000256" key="6">
    <source>
        <dbReference type="ARBA" id="ARBA00022729"/>
    </source>
</evidence>
<keyword evidence="8" id="KW-0626">Porin</keyword>
<dbReference type="GO" id="GO:0015288">
    <property type="term" value="F:porin activity"/>
    <property type="evidence" value="ECO:0007669"/>
    <property type="project" value="UniProtKB-KW"/>
</dbReference>
<keyword evidence="3" id="KW-0813">Transport</keyword>
<reference evidence="13 14" key="1">
    <citation type="submission" date="2020-04" db="EMBL/GenBank/DDBJ databases">
        <title>Ralstonia insidiosa genome sequencing and assembly.</title>
        <authorList>
            <person name="Martins R.C.R."/>
            <person name="Perdigao-Neto L.V."/>
            <person name="Levin A.S.S."/>
            <person name="Costa S.F."/>
        </authorList>
    </citation>
    <scope>NUCLEOTIDE SEQUENCE [LARGE SCALE GENOMIC DNA]</scope>
    <source>
        <strain evidence="13 14">5047</strain>
    </source>
</reference>
<keyword evidence="5" id="KW-0812">Transmembrane</keyword>
<dbReference type="CDD" id="cd00342">
    <property type="entry name" value="gram_neg_porins"/>
    <property type="match status" value="1"/>
</dbReference>
<protein>
    <submittedName>
        <fullName evidence="13">Porin</fullName>
    </submittedName>
</protein>
<dbReference type="InterPro" id="IPR050298">
    <property type="entry name" value="Gram-neg_bact_OMP"/>
</dbReference>
<dbReference type="AlphaFoldDB" id="A0A848NMV4"/>
<keyword evidence="4" id="KW-1134">Transmembrane beta strand</keyword>
<evidence type="ECO:0000256" key="10">
    <source>
        <dbReference type="ARBA" id="ARBA00023237"/>
    </source>
</evidence>
<feature type="signal peptide" evidence="11">
    <location>
        <begin position="1"/>
        <end position="20"/>
    </location>
</feature>
<dbReference type="PRINTS" id="PR00182">
    <property type="entry name" value="ECOLNEIPORIN"/>
</dbReference>
<dbReference type="GO" id="GO:0034220">
    <property type="term" value="P:monoatomic ion transmembrane transport"/>
    <property type="evidence" value="ECO:0007669"/>
    <property type="project" value="InterPro"/>
</dbReference>
<proteinExistence type="predicted"/>
<dbReference type="PANTHER" id="PTHR34501:SF9">
    <property type="entry name" value="MAJOR OUTER MEMBRANE PROTEIN P.IA"/>
    <property type="match status" value="1"/>
</dbReference>
<comment type="caution">
    <text evidence="13">The sequence shown here is derived from an EMBL/GenBank/DDBJ whole genome shotgun (WGS) entry which is preliminary data.</text>
</comment>
<feature type="domain" description="Porin" evidence="12">
    <location>
        <begin position="7"/>
        <end position="342"/>
    </location>
</feature>
<evidence type="ECO:0000256" key="9">
    <source>
        <dbReference type="ARBA" id="ARBA00023136"/>
    </source>
</evidence>
<dbReference type="InterPro" id="IPR033900">
    <property type="entry name" value="Gram_neg_porin_domain"/>
</dbReference>
<evidence type="ECO:0000256" key="1">
    <source>
        <dbReference type="ARBA" id="ARBA00004571"/>
    </source>
</evidence>
<evidence type="ECO:0000313" key="14">
    <source>
        <dbReference type="Proteomes" id="UP000575469"/>
    </source>
</evidence>
<dbReference type="InterPro" id="IPR023614">
    <property type="entry name" value="Porin_dom_sf"/>
</dbReference>
<dbReference type="Gene3D" id="2.40.160.10">
    <property type="entry name" value="Porin"/>
    <property type="match status" value="1"/>
</dbReference>